<dbReference type="GO" id="GO:0006412">
    <property type="term" value="P:translation"/>
    <property type="evidence" value="ECO:0007669"/>
    <property type="project" value="InterPro"/>
</dbReference>
<feature type="domain" description="Fe2OG dioxygenase" evidence="10">
    <location>
        <begin position="300"/>
        <end position="423"/>
    </location>
</feature>
<evidence type="ECO:0000256" key="1">
    <source>
        <dbReference type="ARBA" id="ARBA00010228"/>
    </source>
</evidence>
<comment type="similarity">
    <text evidence="1">Belongs to the eukaryotic ribosomal protein eS21 family.</text>
</comment>
<dbReference type="PANTHER" id="PTHR16557">
    <property type="entry name" value="ALKYLATED DNA REPAIR PROTEIN ALKB-RELATED"/>
    <property type="match status" value="1"/>
</dbReference>
<organism evidence="11 12">
    <name type="scientific">Hypholoma sublateritium (strain FD-334 SS-4)</name>
    <dbReference type="NCBI Taxonomy" id="945553"/>
    <lineage>
        <taxon>Eukaryota</taxon>
        <taxon>Fungi</taxon>
        <taxon>Dikarya</taxon>
        <taxon>Basidiomycota</taxon>
        <taxon>Agaricomycotina</taxon>
        <taxon>Agaricomycetes</taxon>
        <taxon>Agaricomycetidae</taxon>
        <taxon>Agaricales</taxon>
        <taxon>Agaricineae</taxon>
        <taxon>Strophariaceae</taxon>
        <taxon>Hypholoma</taxon>
    </lineage>
</organism>
<keyword evidence="5" id="KW-0560">Oxidoreductase</keyword>
<dbReference type="InterPro" id="IPR005123">
    <property type="entry name" value="Oxoglu/Fe-dep_dioxygenase_dom"/>
</dbReference>
<evidence type="ECO:0000256" key="3">
    <source>
        <dbReference type="ARBA" id="ARBA00022964"/>
    </source>
</evidence>
<dbReference type="Gene3D" id="3.30.1230.20">
    <property type="match status" value="1"/>
</dbReference>
<dbReference type="GO" id="GO:0022626">
    <property type="term" value="C:cytosolic ribosome"/>
    <property type="evidence" value="ECO:0007669"/>
    <property type="project" value="UniProtKB-ARBA"/>
</dbReference>
<reference evidence="12" key="1">
    <citation type="submission" date="2014-04" db="EMBL/GenBank/DDBJ databases">
        <title>Evolutionary Origins and Diversification of the Mycorrhizal Mutualists.</title>
        <authorList>
            <consortium name="DOE Joint Genome Institute"/>
            <consortium name="Mycorrhizal Genomics Consortium"/>
            <person name="Kohler A."/>
            <person name="Kuo A."/>
            <person name="Nagy L.G."/>
            <person name="Floudas D."/>
            <person name="Copeland A."/>
            <person name="Barry K.W."/>
            <person name="Cichocki N."/>
            <person name="Veneault-Fourrey C."/>
            <person name="LaButti K."/>
            <person name="Lindquist E.A."/>
            <person name="Lipzen A."/>
            <person name="Lundell T."/>
            <person name="Morin E."/>
            <person name="Murat C."/>
            <person name="Riley R."/>
            <person name="Ohm R."/>
            <person name="Sun H."/>
            <person name="Tunlid A."/>
            <person name="Henrissat B."/>
            <person name="Grigoriev I.V."/>
            <person name="Hibbett D.S."/>
            <person name="Martin F."/>
        </authorList>
    </citation>
    <scope>NUCLEOTIDE SEQUENCE [LARGE SCALE GENOMIC DNA]</scope>
    <source>
        <strain evidence="12">FD-334 SS-4</strain>
    </source>
</reference>
<dbReference type="Gene3D" id="2.60.120.590">
    <property type="entry name" value="Alpha-ketoglutarate-dependent dioxygenase AlkB-like"/>
    <property type="match status" value="1"/>
</dbReference>
<gene>
    <name evidence="11" type="ORF">HYPSUDRAFT_88820</name>
</gene>
<evidence type="ECO:0000259" key="10">
    <source>
        <dbReference type="PROSITE" id="PS51471"/>
    </source>
</evidence>
<dbReference type="PROSITE" id="PS51471">
    <property type="entry name" value="FE2OG_OXY"/>
    <property type="match status" value="1"/>
</dbReference>
<feature type="region of interest" description="Disordered" evidence="9">
    <location>
        <begin position="202"/>
        <end position="221"/>
    </location>
</feature>
<evidence type="ECO:0000256" key="8">
    <source>
        <dbReference type="PIRSR" id="PIRSR604574-2"/>
    </source>
</evidence>
<protein>
    <recommendedName>
        <fullName evidence="10">Fe2OG dioxygenase domain-containing protein</fullName>
    </recommendedName>
</protein>
<evidence type="ECO:0000256" key="5">
    <source>
        <dbReference type="ARBA" id="ARBA00023002"/>
    </source>
</evidence>
<dbReference type="InterPro" id="IPR001931">
    <property type="entry name" value="Ribosomal_eS21"/>
</dbReference>
<feature type="binding site" evidence="8">
    <location>
        <position position="318"/>
    </location>
    <ligand>
        <name>Fe cation</name>
        <dbReference type="ChEBI" id="CHEBI:24875"/>
        <note>catalytic</note>
    </ligand>
</feature>
<dbReference type="SUPFAM" id="SSF51197">
    <property type="entry name" value="Clavaminate synthase-like"/>
    <property type="match status" value="1"/>
</dbReference>
<dbReference type="GO" id="GO:1990904">
    <property type="term" value="C:ribonucleoprotein complex"/>
    <property type="evidence" value="ECO:0007669"/>
    <property type="project" value="UniProtKB-KW"/>
</dbReference>
<feature type="compositionally biased region" description="Pro residues" evidence="9">
    <location>
        <begin position="209"/>
        <end position="221"/>
    </location>
</feature>
<dbReference type="PANTHER" id="PTHR16557:SF2">
    <property type="entry name" value="NUCLEIC ACID DIOXYGENASE ALKBH1"/>
    <property type="match status" value="1"/>
</dbReference>
<dbReference type="Pfam" id="PF01249">
    <property type="entry name" value="Ribosomal_S21e"/>
    <property type="match status" value="1"/>
</dbReference>
<dbReference type="GO" id="GO:0051213">
    <property type="term" value="F:dioxygenase activity"/>
    <property type="evidence" value="ECO:0007669"/>
    <property type="project" value="UniProtKB-KW"/>
</dbReference>
<keyword evidence="12" id="KW-1185">Reference proteome</keyword>
<dbReference type="Pfam" id="PF13532">
    <property type="entry name" value="2OG-FeII_Oxy_2"/>
    <property type="match status" value="1"/>
</dbReference>
<dbReference type="InterPro" id="IPR027450">
    <property type="entry name" value="AlkB-like"/>
</dbReference>
<evidence type="ECO:0000256" key="2">
    <source>
        <dbReference type="ARBA" id="ARBA00022723"/>
    </source>
</evidence>
<comment type="cofactor">
    <cofactor evidence="8">
        <name>Fe(2+)</name>
        <dbReference type="ChEBI" id="CHEBI:29033"/>
    </cofactor>
    <text evidence="8">Binds 1 Fe(2+) ion per subunit.</text>
</comment>
<dbReference type="GO" id="GO:0003735">
    <property type="term" value="F:structural constituent of ribosome"/>
    <property type="evidence" value="ECO:0007669"/>
    <property type="project" value="InterPro"/>
</dbReference>
<dbReference type="GO" id="GO:0046872">
    <property type="term" value="F:metal ion binding"/>
    <property type="evidence" value="ECO:0007669"/>
    <property type="project" value="UniProtKB-KW"/>
</dbReference>
<dbReference type="Proteomes" id="UP000054270">
    <property type="component" value="Unassembled WGS sequence"/>
</dbReference>
<evidence type="ECO:0000256" key="4">
    <source>
        <dbReference type="ARBA" id="ARBA00022980"/>
    </source>
</evidence>
<sequence length="542" mass="60057">MSSPTVLLPDSPAYKKAQRQYLKATKNRPANISSEWTPFRAAEKRFKARFPPPDLSSVLDIAAADEQRTREIDDGRWIGSSTALETVELKCTAGSRESAKAYTIPQIPGLVILPAFISKENQRDLVQWSLVRHARSPNDTNLDTHYFLPKDGLWNALLDARDDPAKDIVVQPRAEAQPQDVKPLSYGPRQLINNDPASPELFEAISTTPKPPQDPSPTVPPAPVSSLIYKLRWANIGWFYHWGTKQYDFAKGSGTIDEELRSVCIEAVKVVDWKKVHNQSNQADWGPAGPDWDTWEEIYEPDAGIVNFYQEKDTLMAHVDRSEICATSPLVSISLGNAAVFLIGGLTRDSEPIPILLRSGDVVIMSGPACRRAYHGVPRILEGTLPPHMKAANFQNDTLARDWEPYEKYLTTSRININVRTSVSNTANCTVYETLSHALNFLCSLPSPTAFSPKAKMENDSGVLVDLYVPRKCSATNRLITSKDHASVQIAIADVDANGRALNTSTTFALCGQVRSQGESDDSLNRLATKAGLLRNVWSYQK</sequence>
<dbReference type="InterPro" id="IPR004574">
    <property type="entry name" value="Alkb"/>
</dbReference>
<keyword evidence="6 8" id="KW-0408">Iron</keyword>
<dbReference type="GO" id="GO:0005634">
    <property type="term" value="C:nucleus"/>
    <property type="evidence" value="ECO:0007669"/>
    <property type="project" value="TreeGrafter"/>
</dbReference>
<evidence type="ECO:0000256" key="9">
    <source>
        <dbReference type="SAM" id="MobiDB-lite"/>
    </source>
</evidence>
<keyword evidence="2 8" id="KW-0479">Metal-binding</keyword>
<feature type="binding site" evidence="8">
    <location>
        <position position="375"/>
    </location>
    <ligand>
        <name>Fe cation</name>
        <dbReference type="ChEBI" id="CHEBI:24875"/>
        <note>catalytic</note>
    </ligand>
</feature>
<dbReference type="FunFam" id="3.30.1230.20:FF:000001">
    <property type="entry name" value="40S ribosomal protein S21"/>
    <property type="match status" value="1"/>
</dbReference>
<feature type="binding site" evidence="8">
    <location>
        <position position="320"/>
    </location>
    <ligand>
        <name>Fe cation</name>
        <dbReference type="ChEBI" id="CHEBI:24875"/>
        <note>catalytic</note>
    </ligand>
</feature>
<dbReference type="OMA" id="NYYQYKD"/>
<feature type="region of interest" description="Disordered" evidence="9">
    <location>
        <begin position="171"/>
        <end position="190"/>
    </location>
</feature>
<dbReference type="OrthoDB" id="6614653at2759"/>
<evidence type="ECO:0000313" key="11">
    <source>
        <dbReference type="EMBL" id="KJA20209.1"/>
    </source>
</evidence>
<dbReference type="GO" id="GO:0042274">
    <property type="term" value="P:ribosomal small subunit biogenesis"/>
    <property type="evidence" value="ECO:0007669"/>
    <property type="project" value="UniProtKB-ARBA"/>
</dbReference>
<accession>A0A0D2NN33</accession>
<keyword evidence="4" id="KW-0689">Ribosomal protein</keyword>
<dbReference type="STRING" id="945553.A0A0D2NN33"/>
<dbReference type="InterPro" id="IPR038579">
    <property type="entry name" value="Ribosomal_eS21_sf"/>
</dbReference>
<dbReference type="EMBL" id="KN817569">
    <property type="protein sequence ID" value="KJA20209.1"/>
    <property type="molecule type" value="Genomic_DNA"/>
</dbReference>
<evidence type="ECO:0000256" key="6">
    <source>
        <dbReference type="ARBA" id="ARBA00023004"/>
    </source>
</evidence>
<dbReference type="AlphaFoldDB" id="A0A0D2NN33"/>
<evidence type="ECO:0000256" key="7">
    <source>
        <dbReference type="ARBA" id="ARBA00023274"/>
    </source>
</evidence>
<evidence type="ECO:0000313" key="12">
    <source>
        <dbReference type="Proteomes" id="UP000054270"/>
    </source>
</evidence>
<name>A0A0D2NN33_HYPSF</name>
<dbReference type="InterPro" id="IPR018279">
    <property type="entry name" value="Ribosomal_eS21_CS"/>
</dbReference>
<keyword evidence="7" id="KW-0687">Ribonucleoprotein</keyword>
<proteinExistence type="inferred from homology"/>
<dbReference type="PROSITE" id="PS00996">
    <property type="entry name" value="RIBOSOMAL_S21E"/>
    <property type="match status" value="1"/>
</dbReference>
<dbReference type="InterPro" id="IPR037151">
    <property type="entry name" value="AlkB-like_sf"/>
</dbReference>
<keyword evidence="3" id="KW-0223">Dioxygenase</keyword>